<protein>
    <submittedName>
        <fullName evidence="1">Type II secretion system protein G</fullName>
    </submittedName>
</protein>
<dbReference type="Gene3D" id="3.30.700.10">
    <property type="entry name" value="Glycoprotein, Type 4 Pilin"/>
    <property type="match status" value="1"/>
</dbReference>
<evidence type="ECO:0000313" key="1">
    <source>
        <dbReference type="EMBL" id="AQQ70867.1"/>
    </source>
</evidence>
<organism evidence="1 2">
    <name type="scientific">Limihaloglobus sulfuriphilus</name>
    <dbReference type="NCBI Taxonomy" id="1851148"/>
    <lineage>
        <taxon>Bacteria</taxon>
        <taxon>Pseudomonadati</taxon>
        <taxon>Planctomycetota</taxon>
        <taxon>Phycisphaerae</taxon>
        <taxon>Sedimentisphaerales</taxon>
        <taxon>Sedimentisphaeraceae</taxon>
        <taxon>Limihaloglobus</taxon>
    </lineage>
</organism>
<dbReference type="STRING" id="1851148.SMSP2_01229"/>
<dbReference type="Pfam" id="PF07963">
    <property type="entry name" value="N_methyl"/>
    <property type="match status" value="1"/>
</dbReference>
<dbReference type="RefSeq" id="WP_146683100.1">
    <property type="nucleotide sequence ID" value="NZ_CP019646.1"/>
</dbReference>
<dbReference type="EMBL" id="CP019646">
    <property type="protein sequence ID" value="AQQ70867.1"/>
    <property type="molecule type" value="Genomic_DNA"/>
</dbReference>
<proteinExistence type="predicted"/>
<dbReference type="AlphaFoldDB" id="A0A1Q2MEZ9"/>
<evidence type="ECO:0000313" key="2">
    <source>
        <dbReference type="Proteomes" id="UP000188181"/>
    </source>
</evidence>
<dbReference type="SUPFAM" id="SSF54523">
    <property type="entry name" value="Pili subunits"/>
    <property type="match status" value="1"/>
</dbReference>
<dbReference type="NCBIfam" id="TIGR02532">
    <property type="entry name" value="IV_pilin_GFxxxE"/>
    <property type="match status" value="1"/>
</dbReference>
<dbReference type="Proteomes" id="UP000188181">
    <property type="component" value="Chromosome"/>
</dbReference>
<gene>
    <name evidence="1" type="ORF">SMSP2_01229</name>
</gene>
<dbReference type="InterPro" id="IPR045584">
    <property type="entry name" value="Pilin-like"/>
</dbReference>
<reference evidence="2" key="1">
    <citation type="submission" date="2017-02" db="EMBL/GenBank/DDBJ databases">
        <title>Comparative genomics and description of representatives of a novel lineage of planctomycetes thriving in anoxic sediments.</title>
        <authorList>
            <person name="Spring S."/>
            <person name="Bunk B."/>
            <person name="Sproer C."/>
        </authorList>
    </citation>
    <scope>NUCLEOTIDE SEQUENCE [LARGE SCALE GENOMIC DNA]</scope>
    <source>
        <strain evidence="2">SM-Chi-D1</strain>
    </source>
</reference>
<dbReference type="PANTHER" id="PTHR30093">
    <property type="entry name" value="GENERAL SECRETION PATHWAY PROTEIN G"/>
    <property type="match status" value="1"/>
</dbReference>
<dbReference type="KEGG" id="pbas:SMSP2_01229"/>
<accession>A0A1Q2MEZ9</accession>
<keyword evidence="2" id="KW-1185">Reference proteome</keyword>
<dbReference type="PANTHER" id="PTHR30093:SF2">
    <property type="entry name" value="TYPE II SECRETION SYSTEM PROTEIN H"/>
    <property type="match status" value="1"/>
</dbReference>
<name>A0A1Q2MEZ9_9BACT</name>
<dbReference type="InterPro" id="IPR012902">
    <property type="entry name" value="N_methyl_site"/>
</dbReference>
<sequence>MTVRKKAFTLIELLVVISIIALLMAILMPSLARARKQAKSVVCLSNLKQWGLILNLYAQDYDNGINPGPSSEQRDEDGRDIRWMQVMRTYYESPDIRVCPEASIPTSERIKGGYQSLEYAWGVFTEASGPQVEEGDYGSYALNWWACNPSSEAVLPGPVKPYYDRYWKKLANMTPADQIPLAADSTWYGVWPLMMDMPPKAYVKAEYGTSYIKNHMRRLCVDRHNMKVNMIFADMQAKPVEMKHLWNQRWHKGYDTKMITDEFFQQTGASWILKK</sequence>
<dbReference type="OrthoDB" id="255848at2"/>